<name>A0ABX8QGN2_PSECO</name>
<dbReference type="Proteomes" id="UP000824066">
    <property type="component" value="Chromosome"/>
</dbReference>
<gene>
    <name evidence="2" type="ORF">KSS97_03475</name>
</gene>
<reference evidence="2 3" key="1">
    <citation type="journal article" date="2021" name="Microorganisms">
        <title>The Ever-Expanding Pseudomonas Genus: Description of 43 New Species and Partition of the Pseudomonas putida Group.</title>
        <authorList>
            <person name="Girard L."/>
            <person name="Lood C."/>
            <person name="Hofte M."/>
            <person name="Vandamme P."/>
            <person name="Rokni-Zadeh H."/>
            <person name="van Noort V."/>
            <person name="Lavigne R."/>
            <person name="De Mot R."/>
        </authorList>
    </citation>
    <scope>NUCLEOTIDE SEQUENCE [LARGE SCALE GENOMIC DNA]</scope>
    <source>
        <strain evidence="2 3">SWRI17</strain>
    </source>
</reference>
<dbReference type="RefSeq" id="WP_198797241.1">
    <property type="nucleotide sequence ID" value="NZ_CP077080.1"/>
</dbReference>
<keyword evidence="1" id="KW-0812">Transmembrane</keyword>
<proteinExistence type="predicted"/>
<feature type="transmembrane region" description="Helical" evidence="1">
    <location>
        <begin position="7"/>
        <end position="31"/>
    </location>
</feature>
<evidence type="ECO:0000313" key="3">
    <source>
        <dbReference type="Proteomes" id="UP000824066"/>
    </source>
</evidence>
<dbReference type="EMBL" id="CP077080">
    <property type="protein sequence ID" value="QXI54029.1"/>
    <property type="molecule type" value="Genomic_DNA"/>
</dbReference>
<accession>A0ABX8QGN2</accession>
<organism evidence="2 3">
    <name type="scientific">Pseudomonas canavaninivorans</name>
    <dbReference type="NCBI Taxonomy" id="2842348"/>
    <lineage>
        <taxon>Bacteria</taxon>
        <taxon>Pseudomonadati</taxon>
        <taxon>Pseudomonadota</taxon>
        <taxon>Gammaproteobacteria</taxon>
        <taxon>Pseudomonadales</taxon>
        <taxon>Pseudomonadaceae</taxon>
        <taxon>Pseudomonas</taxon>
    </lineage>
</organism>
<protein>
    <submittedName>
        <fullName evidence="2">Uncharacterized protein</fullName>
    </submittedName>
</protein>
<evidence type="ECO:0000313" key="2">
    <source>
        <dbReference type="EMBL" id="QXI54029.1"/>
    </source>
</evidence>
<keyword evidence="3" id="KW-1185">Reference proteome</keyword>
<keyword evidence="1" id="KW-0472">Membrane</keyword>
<evidence type="ECO:0000256" key="1">
    <source>
        <dbReference type="SAM" id="Phobius"/>
    </source>
</evidence>
<keyword evidence="1" id="KW-1133">Transmembrane helix</keyword>
<sequence length="70" mass="8085">MSAQKEIYALFWVFVLASTLVVVFCGLYLIFFRMNELLRNLSRSLYIQKIKWMADVGEGAGEIIYDGITK</sequence>